<accession>A0A6A3DBD2</accession>
<evidence type="ECO:0008006" key="14">
    <source>
        <dbReference type="Google" id="ProtNLM"/>
    </source>
</evidence>
<evidence type="ECO:0000313" key="5">
    <source>
        <dbReference type="EMBL" id="KAE9061243.1"/>
    </source>
</evidence>
<dbReference type="EMBL" id="QXFW01008045">
    <property type="protein sequence ID" value="KAE8956023.1"/>
    <property type="molecule type" value="Genomic_DNA"/>
</dbReference>
<evidence type="ECO:0000313" key="11">
    <source>
        <dbReference type="Proteomes" id="UP000441208"/>
    </source>
</evidence>
<dbReference type="Proteomes" id="UP000486351">
    <property type="component" value="Unassembled WGS sequence"/>
</dbReference>
<reference evidence="8 9" key="1">
    <citation type="submission" date="2018-08" db="EMBL/GenBank/DDBJ databases">
        <title>Genomic investigation of the strawberry pathogen Phytophthora fragariae indicates pathogenicity is determined by transcriptional variation in three key races.</title>
        <authorList>
            <person name="Adams T.M."/>
            <person name="Armitage A.D."/>
            <person name="Sobczyk M.K."/>
            <person name="Bates H.J."/>
            <person name="Dunwell J.M."/>
            <person name="Nellist C.F."/>
            <person name="Harrison R.J."/>
        </authorList>
    </citation>
    <scope>NUCLEOTIDE SEQUENCE [LARGE SCALE GENOMIC DNA]</scope>
    <source>
        <strain evidence="6 9">BC-1</strain>
        <strain evidence="4 10">NOV-5</strain>
        <strain evidence="5 11">NOV-71</strain>
        <strain evidence="7 13">NOV-77</strain>
        <strain evidence="2 8">NOV-9</strain>
        <strain evidence="3 12">SCRP245</strain>
    </source>
</reference>
<sequence>MALLSTRLRASLCSFALLAFSFSWNSAARRKATSLCRLLSRRHSLAPVESLCPRCPCLTDSVIALSVDRASQP</sequence>
<dbReference type="EMBL" id="QXFZ01005329">
    <property type="protein sequence ID" value="KAE9061243.1"/>
    <property type="molecule type" value="Genomic_DNA"/>
</dbReference>
<proteinExistence type="predicted"/>
<organism evidence="2 8">
    <name type="scientific">Phytophthora fragariae</name>
    <dbReference type="NCBI Taxonomy" id="53985"/>
    <lineage>
        <taxon>Eukaryota</taxon>
        <taxon>Sar</taxon>
        <taxon>Stramenopiles</taxon>
        <taxon>Oomycota</taxon>
        <taxon>Peronosporomycetes</taxon>
        <taxon>Peronosporales</taxon>
        <taxon>Peronosporaceae</taxon>
        <taxon>Phytophthora</taxon>
    </lineage>
</organism>
<evidence type="ECO:0000313" key="4">
    <source>
        <dbReference type="EMBL" id="KAE9060175.1"/>
    </source>
</evidence>
<evidence type="ECO:0000313" key="10">
    <source>
        <dbReference type="Proteomes" id="UP000440732"/>
    </source>
</evidence>
<evidence type="ECO:0000313" key="12">
    <source>
        <dbReference type="Proteomes" id="UP000460718"/>
    </source>
</evidence>
<evidence type="ECO:0000313" key="6">
    <source>
        <dbReference type="EMBL" id="KAE9167266.1"/>
    </source>
</evidence>
<dbReference type="EMBL" id="QXGD01005143">
    <property type="protein sequence ID" value="KAE9167266.1"/>
    <property type="molecule type" value="Genomic_DNA"/>
</dbReference>
<name>A0A6A3DBD2_9STRA</name>
<evidence type="ECO:0000313" key="9">
    <source>
        <dbReference type="Proteomes" id="UP000440367"/>
    </source>
</evidence>
<feature type="signal peptide" evidence="1">
    <location>
        <begin position="1"/>
        <end position="28"/>
    </location>
</feature>
<dbReference type="Proteomes" id="UP000440367">
    <property type="component" value="Unassembled WGS sequence"/>
</dbReference>
<dbReference type="Proteomes" id="UP000441208">
    <property type="component" value="Unassembled WGS sequence"/>
</dbReference>
<dbReference type="Proteomes" id="UP000440732">
    <property type="component" value="Unassembled WGS sequence"/>
</dbReference>
<evidence type="ECO:0000313" key="2">
    <source>
        <dbReference type="EMBL" id="KAE8918842.1"/>
    </source>
</evidence>
<evidence type="ECO:0000313" key="13">
    <source>
        <dbReference type="Proteomes" id="UP000486351"/>
    </source>
</evidence>
<dbReference type="AlphaFoldDB" id="A0A6A3DBD2"/>
<gene>
    <name evidence="6" type="ORF">PF002_g30923</name>
    <name evidence="4" type="ORF">PF006_g31712</name>
    <name evidence="5" type="ORF">PF007_g30329</name>
    <name evidence="7" type="ORF">PF008_g24809</name>
    <name evidence="2" type="ORF">PF009_g30846</name>
    <name evidence="3" type="ORF">PF011_g31618</name>
</gene>
<dbReference type="EMBL" id="QXGF01005237">
    <property type="protein sequence ID" value="KAE8918842.1"/>
    <property type="molecule type" value="Genomic_DNA"/>
</dbReference>
<dbReference type="Proteomes" id="UP000429523">
    <property type="component" value="Unassembled WGS sequence"/>
</dbReference>
<evidence type="ECO:0000313" key="8">
    <source>
        <dbReference type="Proteomes" id="UP000429523"/>
    </source>
</evidence>
<protein>
    <recommendedName>
        <fullName evidence="14">RxLR effector protein</fullName>
    </recommendedName>
</protein>
<evidence type="ECO:0000256" key="1">
    <source>
        <dbReference type="SAM" id="SignalP"/>
    </source>
</evidence>
<evidence type="ECO:0000313" key="3">
    <source>
        <dbReference type="EMBL" id="KAE8956023.1"/>
    </source>
</evidence>
<evidence type="ECO:0000313" key="7">
    <source>
        <dbReference type="EMBL" id="KAE9293409.1"/>
    </source>
</evidence>
<feature type="chain" id="PRO_5036379276" description="RxLR effector protein" evidence="1">
    <location>
        <begin position="29"/>
        <end position="73"/>
    </location>
</feature>
<comment type="caution">
    <text evidence="2">The sequence shown here is derived from an EMBL/GenBank/DDBJ whole genome shotgun (WGS) entry which is preliminary data.</text>
</comment>
<keyword evidence="1" id="KW-0732">Signal</keyword>
<dbReference type="EMBL" id="QXGA01007443">
    <property type="protein sequence ID" value="KAE9060175.1"/>
    <property type="molecule type" value="Genomic_DNA"/>
</dbReference>
<dbReference type="Proteomes" id="UP000460718">
    <property type="component" value="Unassembled WGS sequence"/>
</dbReference>
<dbReference type="EMBL" id="QXFY01002710">
    <property type="protein sequence ID" value="KAE9293409.1"/>
    <property type="molecule type" value="Genomic_DNA"/>
</dbReference>